<keyword evidence="12" id="KW-1185">Reference proteome</keyword>
<feature type="region of interest" description="Disordered" evidence="9">
    <location>
        <begin position="165"/>
        <end position="201"/>
    </location>
</feature>
<evidence type="ECO:0000313" key="13">
    <source>
        <dbReference type="RefSeq" id="XP_002740578.1"/>
    </source>
</evidence>
<dbReference type="Proteomes" id="UP000694865">
    <property type="component" value="Unplaced"/>
</dbReference>
<comment type="subcellular location">
    <subcellularLocation>
        <location evidence="1">Membrane</location>
        <topology evidence="1">Single-pass type IV membrane protein</topology>
    </subcellularLocation>
</comment>
<protein>
    <submittedName>
        <fullName evidence="13">Syntaxin-18-like</fullName>
    </submittedName>
</protein>
<proteinExistence type="inferred from homology"/>
<gene>
    <name evidence="13" type="primary">LOC100377348</name>
</gene>
<evidence type="ECO:0000256" key="5">
    <source>
        <dbReference type="ARBA" id="ARBA00022927"/>
    </source>
</evidence>
<evidence type="ECO:0000256" key="8">
    <source>
        <dbReference type="ARBA" id="ARBA00023136"/>
    </source>
</evidence>
<dbReference type="InterPro" id="IPR019529">
    <property type="entry name" value="Syntaxin-18_N"/>
</dbReference>
<evidence type="ECO:0000256" key="1">
    <source>
        <dbReference type="ARBA" id="ARBA00004211"/>
    </source>
</evidence>
<evidence type="ECO:0000313" key="12">
    <source>
        <dbReference type="Proteomes" id="UP000694865"/>
    </source>
</evidence>
<dbReference type="PANTHER" id="PTHR15959:SF0">
    <property type="entry name" value="SYNTAXIN-18"/>
    <property type="match status" value="1"/>
</dbReference>
<evidence type="ECO:0000256" key="10">
    <source>
        <dbReference type="SAM" id="Phobius"/>
    </source>
</evidence>
<dbReference type="Pfam" id="PF10496">
    <property type="entry name" value="Syntaxin-18_N"/>
    <property type="match status" value="1"/>
</dbReference>
<accession>A0ABM0GZ35</accession>
<dbReference type="SUPFAM" id="SSF47661">
    <property type="entry name" value="t-snare proteins"/>
    <property type="match status" value="1"/>
</dbReference>
<keyword evidence="6 10" id="KW-1133">Transmembrane helix</keyword>
<keyword evidence="3" id="KW-0813">Transport</keyword>
<dbReference type="CDD" id="cd15850">
    <property type="entry name" value="SNARE_syntaxin18"/>
    <property type="match status" value="1"/>
</dbReference>
<organism evidence="12 13">
    <name type="scientific">Saccoglossus kowalevskii</name>
    <name type="common">Acorn worm</name>
    <dbReference type="NCBI Taxonomy" id="10224"/>
    <lineage>
        <taxon>Eukaryota</taxon>
        <taxon>Metazoa</taxon>
        <taxon>Hemichordata</taxon>
        <taxon>Enteropneusta</taxon>
        <taxon>Harrimaniidae</taxon>
        <taxon>Saccoglossus</taxon>
    </lineage>
</organism>
<keyword evidence="5" id="KW-0653">Protein transport</keyword>
<dbReference type="PANTHER" id="PTHR15959">
    <property type="entry name" value="SYNTAXIN-18"/>
    <property type="match status" value="1"/>
</dbReference>
<evidence type="ECO:0000256" key="3">
    <source>
        <dbReference type="ARBA" id="ARBA00022448"/>
    </source>
</evidence>
<sequence length="319" mass="36654">MSDITPLWKASLKTVKIRSKTLGINQENAKNSILPHSRQKSEFVTKSKEVVNSITKLRDFLVEHRKAYINASSHLSLGVSRMTDSERDQIDTDAHIFMRTCAETIKAFKNDVENDTVLPQVREHRQAVIDMLDEYLKGVCKIYSEQRAIRVKRVVDKKRIGRLTPEQRFSQEASLPPASASTPKTIEEGRTAPPKTLPDSLNVNQDEVEEDLSPDEILMFEQENQMLFNEMNSLVDEVKQIEGKVVEIAKLQEVFADKVLQQEKDIYTIETKVVETTENIKEGNEEIREAIKNNAGFRVWILFFLVMCSFSLLFLDWYG</sequence>
<evidence type="ECO:0000256" key="2">
    <source>
        <dbReference type="ARBA" id="ARBA00009063"/>
    </source>
</evidence>
<keyword evidence="4 10" id="KW-0812">Transmembrane</keyword>
<evidence type="ECO:0000256" key="6">
    <source>
        <dbReference type="ARBA" id="ARBA00022989"/>
    </source>
</evidence>
<feature type="transmembrane region" description="Helical" evidence="10">
    <location>
        <begin position="297"/>
        <end position="318"/>
    </location>
</feature>
<dbReference type="RefSeq" id="XP_002740578.1">
    <property type="nucleotide sequence ID" value="XM_002740532.2"/>
</dbReference>
<evidence type="ECO:0000256" key="7">
    <source>
        <dbReference type="ARBA" id="ARBA00023054"/>
    </source>
</evidence>
<evidence type="ECO:0000256" key="4">
    <source>
        <dbReference type="ARBA" id="ARBA00022692"/>
    </source>
</evidence>
<name>A0ABM0GZ35_SACKO</name>
<dbReference type="SUPFAM" id="SSF58038">
    <property type="entry name" value="SNARE fusion complex"/>
    <property type="match status" value="1"/>
</dbReference>
<feature type="domain" description="SNARE-complex protein Syntaxin-18 N-terminal" evidence="11">
    <location>
        <begin position="2"/>
        <end position="90"/>
    </location>
</feature>
<comment type="similarity">
    <text evidence="2">Belongs to the syntaxin family.</text>
</comment>
<evidence type="ECO:0000259" key="11">
    <source>
        <dbReference type="Pfam" id="PF10496"/>
    </source>
</evidence>
<reference evidence="13" key="1">
    <citation type="submission" date="2025-08" db="UniProtKB">
        <authorList>
            <consortium name="RefSeq"/>
        </authorList>
    </citation>
    <scope>IDENTIFICATION</scope>
    <source>
        <tissue evidence="13">Testes</tissue>
    </source>
</reference>
<dbReference type="InterPro" id="IPR010989">
    <property type="entry name" value="SNARE"/>
</dbReference>
<keyword evidence="7" id="KW-0175">Coiled coil</keyword>
<dbReference type="Gene3D" id="1.20.5.110">
    <property type="match status" value="1"/>
</dbReference>
<dbReference type="GeneID" id="100377348"/>
<keyword evidence="8 10" id="KW-0472">Membrane</keyword>
<feature type="compositionally biased region" description="Polar residues" evidence="9">
    <location>
        <begin position="167"/>
        <end position="184"/>
    </location>
</feature>
<evidence type="ECO:0000256" key="9">
    <source>
        <dbReference type="SAM" id="MobiDB-lite"/>
    </source>
</evidence>